<protein>
    <recommendedName>
        <fullName evidence="1">DSBA-like thioredoxin domain-containing protein</fullName>
    </recommendedName>
</protein>
<feature type="domain" description="DSBA-like thioredoxin" evidence="1">
    <location>
        <begin position="10"/>
        <end position="213"/>
    </location>
</feature>
<dbReference type="Pfam" id="PF01323">
    <property type="entry name" value="DSBA"/>
    <property type="match status" value="1"/>
</dbReference>
<dbReference type="CDD" id="cd03024">
    <property type="entry name" value="DsbA_FrnE"/>
    <property type="match status" value="1"/>
</dbReference>
<dbReference type="SUPFAM" id="SSF52833">
    <property type="entry name" value="Thioredoxin-like"/>
    <property type="match status" value="1"/>
</dbReference>
<accession>A0A409XZW5</accession>
<dbReference type="PANTHER" id="PTHR13887:SF41">
    <property type="entry name" value="THIOREDOXIN SUPERFAMILY PROTEIN"/>
    <property type="match status" value="1"/>
</dbReference>
<keyword evidence="3" id="KW-1185">Reference proteome</keyword>
<dbReference type="Gene3D" id="3.40.30.10">
    <property type="entry name" value="Glutaredoxin"/>
    <property type="match status" value="1"/>
</dbReference>
<dbReference type="OrthoDB" id="1930760at2759"/>
<evidence type="ECO:0000313" key="3">
    <source>
        <dbReference type="Proteomes" id="UP000284706"/>
    </source>
</evidence>
<dbReference type="Proteomes" id="UP000284706">
    <property type="component" value="Unassembled WGS sequence"/>
</dbReference>
<dbReference type="InterPro" id="IPR036249">
    <property type="entry name" value="Thioredoxin-like_sf"/>
</dbReference>
<dbReference type="STRING" id="231916.A0A409XZW5"/>
<proteinExistence type="predicted"/>
<evidence type="ECO:0000313" key="2">
    <source>
        <dbReference type="EMBL" id="PPQ96253.1"/>
    </source>
</evidence>
<dbReference type="GO" id="GO:0016491">
    <property type="term" value="F:oxidoreductase activity"/>
    <property type="evidence" value="ECO:0007669"/>
    <property type="project" value="InterPro"/>
</dbReference>
<dbReference type="EMBL" id="NHYE01001386">
    <property type="protein sequence ID" value="PPQ96253.1"/>
    <property type="molecule type" value="Genomic_DNA"/>
</dbReference>
<dbReference type="AlphaFoldDB" id="A0A409XZW5"/>
<reference evidence="2 3" key="1">
    <citation type="journal article" date="2018" name="Evol. Lett.">
        <title>Horizontal gene cluster transfer increased hallucinogenic mushroom diversity.</title>
        <authorList>
            <person name="Reynolds H.T."/>
            <person name="Vijayakumar V."/>
            <person name="Gluck-Thaler E."/>
            <person name="Korotkin H.B."/>
            <person name="Matheny P.B."/>
            <person name="Slot J.C."/>
        </authorList>
    </citation>
    <scope>NUCLEOTIDE SEQUENCE [LARGE SCALE GENOMIC DNA]</scope>
    <source>
        <strain evidence="2 3">SRW20</strain>
    </source>
</reference>
<comment type="caution">
    <text evidence="2">The sequence shown here is derived from an EMBL/GenBank/DDBJ whole genome shotgun (WGS) entry which is preliminary data.</text>
</comment>
<dbReference type="PANTHER" id="PTHR13887">
    <property type="entry name" value="GLUTATHIONE S-TRANSFERASE KAPPA"/>
    <property type="match status" value="1"/>
</dbReference>
<evidence type="ECO:0000259" key="1">
    <source>
        <dbReference type="Pfam" id="PF01323"/>
    </source>
</evidence>
<dbReference type="InterPro" id="IPR001853">
    <property type="entry name" value="DSBA-like_thioredoxin_dom"/>
</dbReference>
<name>A0A409XZW5_9AGAR</name>
<dbReference type="InParanoid" id="A0A409XZW5"/>
<organism evidence="2 3">
    <name type="scientific">Gymnopilus dilepis</name>
    <dbReference type="NCBI Taxonomy" id="231916"/>
    <lineage>
        <taxon>Eukaryota</taxon>
        <taxon>Fungi</taxon>
        <taxon>Dikarya</taxon>
        <taxon>Basidiomycota</taxon>
        <taxon>Agaricomycotina</taxon>
        <taxon>Agaricomycetes</taxon>
        <taxon>Agaricomycetidae</taxon>
        <taxon>Agaricales</taxon>
        <taxon>Agaricineae</taxon>
        <taxon>Hymenogastraceae</taxon>
        <taxon>Gymnopilus</taxon>
    </lineage>
</organism>
<gene>
    <name evidence="2" type="ORF">CVT26_005580</name>
</gene>
<sequence>MSSRVVRLTIITDFACANCCVGHHELLNAIAYCKDTLQLPLDFQLEHLPFRLINTSILPEDSRGLDKTDFLQKHIGKERFSKLEAAISKWAQEKGIPISFRGVMSQSTRAHRLCQKAYQIGGQNLQTPLLCAIFKAYMEEGQDIADVQVLANLAESTGTMSKADAIAFLESDELVNEVNAMCDEARSKGITGVPMTIIDGKWAVSGGQSSDVFIQIFKKLAAPGSHNSPPPFAGPVSDTVLVA</sequence>